<evidence type="ECO:0000313" key="2">
    <source>
        <dbReference type="WBParaSite" id="RSKR_0000948350.1"/>
    </source>
</evidence>
<evidence type="ECO:0000313" key="1">
    <source>
        <dbReference type="Proteomes" id="UP000095286"/>
    </source>
</evidence>
<sequence>MSVKAGHQYPYLKWVNVLLNAIAKDGKRVLTRKQQGVKEIWGTKKNDDTSFKTIVVEMDVPSKGLVENLECILTEYLDGKRVLTRKQQGVREIWGTKKNDDTSFKTIVVEMDVPSKELVENLECILIQYFGDQVKMSTTANALLKKDMLSPGSAQLIGPFMIEKMFYLKIEVPTGF</sequence>
<dbReference type="WBParaSite" id="RSKR_0000948350.1">
    <property type="protein sequence ID" value="RSKR_0000948350.1"/>
    <property type="gene ID" value="RSKR_0000948350"/>
</dbReference>
<reference evidence="2" key="1">
    <citation type="submission" date="2016-11" db="UniProtKB">
        <authorList>
            <consortium name="WormBaseParasite"/>
        </authorList>
    </citation>
    <scope>IDENTIFICATION</scope>
    <source>
        <strain evidence="2">KR3021</strain>
    </source>
</reference>
<dbReference type="Proteomes" id="UP000095286">
    <property type="component" value="Unplaced"/>
</dbReference>
<accession>A0AC35UB35</accession>
<protein>
    <submittedName>
        <fullName evidence="2">DUF4172 domain-containing protein</fullName>
    </submittedName>
</protein>
<name>A0AC35UB35_9BILA</name>
<proteinExistence type="predicted"/>
<organism evidence="1 2">
    <name type="scientific">Rhabditophanes sp. KR3021</name>
    <dbReference type="NCBI Taxonomy" id="114890"/>
    <lineage>
        <taxon>Eukaryota</taxon>
        <taxon>Metazoa</taxon>
        <taxon>Ecdysozoa</taxon>
        <taxon>Nematoda</taxon>
        <taxon>Chromadorea</taxon>
        <taxon>Rhabditida</taxon>
        <taxon>Tylenchina</taxon>
        <taxon>Panagrolaimomorpha</taxon>
        <taxon>Strongyloidoidea</taxon>
        <taxon>Alloionematidae</taxon>
        <taxon>Rhabditophanes</taxon>
    </lineage>
</organism>